<evidence type="ECO:0000256" key="1">
    <source>
        <dbReference type="ARBA" id="ARBA00022737"/>
    </source>
</evidence>
<dbReference type="Gene3D" id="2.60.40.10">
    <property type="entry name" value="Immunoglobulins"/>
    <property type="match status" value="1"/>
</dbReference>
<organism evidence="3 4">
    <name type="scientific">Aromia moschata</name>
    <dbReference type="NCBI Taxonomy" id="1265417"/>
    <lineage>
        <taxon>Eukaryota</taxon>
        <taxon>Metazoa</taxon>
        <taxon>Ecdysozoa</taxon>
        <taxon>Arthropoda</taxon>
        <taxon>Hexapoda</taxon>
        <taxon>Insecta</taxon>
        <taxon>Pterygota</taxon>
        <taxon>Neoptera</taxon>
        <taxon>Endopterygota</taxon>
        <taxon>Coleoptera</taxon>
        <taxon>Polyphaga</taxon>
        <taxon>Cucujiformia</taxon>
        <taxon>Chrysomeloidea</taxon>
        <taxon>Cerambycidae</taxon>
        <taxon>Cerambycinae</taxon>
        <taxon>Callichromatini</taxon>
        <taxon>Aromia</taxon>
    </lineage>
</organism>
<dbReference type="Pfam" id="PF00041">
    <property type="entry name" value="fn3"/>
    <property type="match status" value="1"/>
</dbReference>
<dbReference type="InterPro" id="IPR003961">
    <property type="entry name" value="FN3_dom"/>
</dbReference>
<protein>
    <recommendedName>
        <fullName evidence="2">Fibronectin type-III domain-containing protein</fullName>
    </recommendedName>
</protein>
<dbReference type="InterPro" id="IPR050964">
    <property type="entry name" value="Striated_Muscle_Regulatory"/>
</dbReference>
<dbReference type="PROSITE" id="PS50853">
    <property type="entry name" value="FN3"/>
    <property type="match status" value="1"/>
</dbReference>
<accession>A0AAV8YWL4</accession>
<comment type="caution">
    <text evidence="3">The sequence shown here is derived from an EMBL/GenBank/DDBJ whole genome shotgun (WGS) entry which is preliminary data.</text>
</comment>
<proteinExistence type="predicted"/>
<sequence length="320" mass="36124">MNNTDTDPGLLDTVITCGTRFESVEAVKAKATEVLNQLTEADFQHCFQQWESQPNMPYLFGHHQLGASSVLLQWTKPTQPNGILLGYNVYCSEMVGTVVNEKTTVKYFVAGGDTFQAKLTGLNEGTKYSIQIGAVNCAGESDHHTIEVEIEPHTPQAPSMPTFKYKIGYNLTDREELTKEKCSETNEYRDIAKPKTEDLVDDFYILNEQEKGAIVTPSPSPNQWVSTNVSCLVNTLVRWIPDLDNNPGDHFYVKYRPRGQEEYLKTAPQLEEDYAILVNFNACVNYEIILVAVDGEFETESEPQETPAIMFMFRRHLESA</sequence>
<evidence type="ECO:0000259" key="2">
    <source>
        <dbReference type="PROSITE" id="PS50853"/>
    </source>
</evidence>
<dbReference type="InterPro" id="IPR036116">
    <property type="entry name" value="FN3_sf"/>
</dbReference>
<dbReference type="PANTHER" id="PTHR13817:SF173">
    <property type="entry name" value="FRAZZLED"/>
    <property type="match status" value="1"/>
</dbReference>
<dbReference type="SMART" id="SM00060">
    <property type="entry name" value="FN3"/>
    <property type="match status" value="2"/>
</dbReference>
<evidence type="ECO:0000313" key="3">
    <source>
        <dbReference type="EMBL" id="KAJ8955158.1"/>
    </source>
</evidence>
<dbReference type="EMBL" id="JAPWTK010000040">
    <property type="protein sequence ID" value="KAJ8955158.1"/>
    <property type="molecule type" value="Genomic_DNA"/>
</dbReference>
<dbReference type="Proteomes" id="UP001162162">
    <property type="component" value="Unassembled WGS sequence"/>
</dbReference>
<dbReference type="AlphaFoldDB" id="A0AAV8YWL4"/>
<dbReference type="CDD" id="cd00063">
    <property type="entry name" value="FN3"/>
    <property type="match status" value="1"/>
</dbReference>
<evidence type="ECO:0000313" key="4">
    <source>
        <dbReference type="Proteomes" id="UP001162162"/>
    </source>
</evidence>
<dbReference type="SUPFAM" id="SSF49265">
    <property type="entry name" value="Fibronectin type III"/>
    <property type="match status" value="1"/>
</dbReference>
<name>A0AAV8YWL4_9CUCU</name>
<feature type="domain" description="Fibronectin type-III" evidence="2">
    <location>
        <begin position="56"/>
        <end position="157"/>
    </location>
</feature>
<dbReference type="InterPro" id="IPR013783">
    <property type="entry name" value="Ig-like_fold"/>
</dbReference>
<gene>
    <name evidence="3" type="ORF">NQ318_009051</name>
</gene>
<keyword evidence="4" id="KW-1185">Reference proteome</keyword>
<reference evidence="3" key="1">
    <citation type="journal article" date="2023" name="Insect Mol. Biol.">
        <title>Genome sequencing provides insights into the evolution of gene families encoding plant cell wall-degrading enzymes in longhorned beetles.</title>
        <authorList>
            <person name="Shin N.R."/>
            <person name="Okamura Y."/>
            <person name="Kirsch R."/>
            <person name="Pauchet Y."/>
        </authorList>
    </citation>
    <scope>NUCLEOTIDE SEQUENCE</scope>
    <source>
        <strain evidence="3">AMC_N1</strain>
    </source>
</reference>
<dbReference type="PANTHER" id="PTHR13817">
    <property type="entry name" value="TITIN"/>
    <property type="match status" value="1"/>
</dbReference>
<keyword evidence="1" id="KW-0677">Repeat</keyword>